<gene>
    <name evidence="2" type="ORF">Tb09.160.1350</name>
</gene>
<feature type="transmembrane region" description="Helical" evidence="1">
    <location>
        <begin position="40"/>
        <end position="59"/>
    </location>
</feature>
<dbReference type="PaxDb" id="5691-EAN76369"/>
<dbReference type="RefSeq" id="XP_803579.1">
    <property type="nucleotide sequence ID" value="XM_798486.1"/>
</dbReference>
<dbReference type="KEGG" id="tbr:Tb09.160.1350"/>
<accession>Q38FQ1</accession>
<name>Q38FQ1_TRYB2</name>
<dbReference type="InParanoid" id="Q38FQ1"/>
<sequence>MLFFFYYSFCCCNSHPFFSVTAFGEDGLCSVALFSFVYSYLVHFNINISVFNYTMLIFAPRCIHSFSNAPFSRFKKK</sequence>
<dbReference type="Proteomes" id="UP000008524">
    <property type="component" value="Chromosome 9"/>
</dbReference>
<keyword evidence="1" id="KW-0812">Transmembrane</keyword>
<dbReference type="EMBL" id="CM000207">
    <property type="protein sequence ID" value="EAN76369.1"/>
    <property type="molecule type" value="Genomic_DNA"/>
</dbReference>
<evidence type="ECO:0000256" key="1">
    <source>
        <dbReference type="SAM" id="Phobius"/>
    </source>
</evidence>
<organism evidence="2 3">
    <name type="scientific">Trypanosoma brucei brucei (strain 927/4 GUTat10.1)</name>
    <dbReference type="NCBI Taxonomy" id="185431"/>
    <lineage>
        <taxon>Eukaryota</taxon>
        <taxon>Discoba</taxon>
        <taxon>Euglenozoa</taxon>
        <taxon>Kinetoplastea</taxon>
        <taxon>Metakinetoplastina</taxon>
        <taxon>Trypanosomatida</taxon>
        <taxon>Trypanosomatidae</taxon>
        <taxon>Trypanosoma</taxon>
    </lineage>
</organism>
<evidence type="ECO:0000313" key="3">
    <source>
        <dbReference type="Proteomes" id="UP000008524"/>
    </source>
</evidence>
<reference evidence="2 3" key="2">
    <citation type="journal article" date="2005" name="Science">
        <title>The genome of the African trypanosome Trypanosoma brucei.</title>
        <authorList>
            <person name="Berriman M."/>
            <person name="Ghedin E."/>
            <person name="Hertz-Fowler C."/>
            <person name="Blandin G."/>
            <person name="Renauld H."/>
            <person name="Bartholomeu D.C."/>
            <person name="Lennard N.J."/>
            <person name="Caler E."/>
            <person name="Hamlin N.E."/>
            <person name="Haas B."/>
            <person name="Bohme U."/>
            <person name="Hannick L."/>
            <person name="Aslett M.A."/>
            <person name="Shallom J."/>
            <person name="Marcello L."/>
            <person name="Hou L."/>
            <person name="Wickstead B."/>
            <person name="Alsmark U.C."/>
            <person name="Arrowsmith C."/>
            <person name="Atkin R.J."/>
            <person name="Barron A.J."/>
            <person name="Bringaud F."/>
            <person name="Brooks K."/>
            <person name="Carrington M."/>
            <person name="Cherevach I."/>
            <person name="Chillingworth T.J."/>
            <person name="Churcher C."/>
            <person name="Clark L.N."/>
            <person name="Corton C.H."/>
            <person name="Cronin A."/>
            <person name="Davies R.M."/>
            <person name="Doggett J."/>
            <person name="Djikeng A."/>
            <person name="Feldblyum T."/>
            <person name="Field M.C."/>
            <person name="Fraser A."/>
            <person name="Goodhead I."/>
            <person name="Hance Z."/>
            <person name="Harper D."/>
            <person name="Harris B.R."/>
            <person name="Hauser H."/>
            <person name="Hostetler J."/>
            <person name="Ivens A."/>
            <person name="Jagels K."/>
            <person name="Johnson D."/>
            <person name="Johnson J."/>
            <person name="Jones K."/>
            <person name="Kerhornou A.X."/>
            <person name="Koo H."/>
            <person name="Larke N."/>
            <person name="Landfear S."/>
            <person name="Larkin C."/>
            <person name="Leech V."/>
            <person name="Line A."/>
            <person name="Lord A."/>
            <person name="Macleod A."/>
            <person name="Mooney P.J."/>
            <person name="Moule S."/>
            <person name="Martin D.M."/>
            <person name="Morgan G.W."/>
            <person name="Mungall K."/>
            <person name="Norbertczak H."/>
            <person name="Ormond D."/>
            <person name="Pai G."/>
            <person name="Peacock C.S."/>
            <person name="Peterson J."/>
            <person name="Quail M.A."/>
            <person name="Rabbinowitsch E."/>
            <person name="Rajandream M.A."/>
            <person name="Reitter C."/>
            <person name="Salzberg S.L."/>
            <person name="Sanders M."/>
            <person name="Schobel S."/>
            <person name="Sharp S."/>
            <person name="Simmonds M."/>
            <person name="Simpson A.J."/>
            <person name="Tallon L."/>
            <person name="Turner C.M."/>
            <person name="Tait A."/>
            <person name="Tivey A.R."/>
            <person name="Van Aken S."/>
            <person name="Walker D."/>
            <person name="Wanless D."/>
            <person name="Wang S."/>
            <person name="White B."/>
            <person name="White O."/>
            <person name="Whitehead S."/>
            <person name="Woodward J."/>
            <person name="Wortman J."/>
            <person name="Adams M.D."/>
            <person name="Embley T.M."/>
            <person name="Gull K."/>
            <person name="Ullu E."/>
            <person name="Barry J.D."/>
            <person name="Fairlamb A.H."/>
            <person name="Opperdoes F."/>
            <person name="Barrell B.G."/>
            <person name="Donelson J.E."/>
            <person name="Hall N."/>
            <person name="Fraser C.M."/>
            <person name="Melville S.E."/>
            <person name="El-Sayed N.M."/>
        </authorList>
    </citation>
    <scope>NUCLEOTIDE SEQUENCE [LARGE SCALE GENOMIC DNA]</scope>
    <source>
        <strain evidence="2 3">927/4 GUTat10.1</strain>
    </source>
</reference>
<reference evidence="2 3" key="1">
    <citation type="journal article" date="2005" name="Science">
        <title>Comparative genomics of trypanosomatid parasitic protozoa.</title>
        <authorList>
            <person name="El-Sayed N.M."/>
            <person name="Myler P.J."/>
            <person name="Blandin G."/>
            <person name="Berriman M."/>
            <person name="Crabtree J."/>
            <person name="Aggarwal G."/>
            <person name="Caler E."/>
            <person name="Renauld H."/>
            <person name="Worthey E.A."/>
            <person name="Hertz-Fowler C."/>
            <person name="Ghedin E."/>
            <person name="Peacock C."/>
            <person name="Bartholomeu D.C."/>
            <person name="Haas B.J."/>
            <person name="Tran A.N."/>
            <person name="Wortman J.R."/>
            <person name="Alsmark U.C."/>
            <person name="Angiuoli S."/>
            <person name="Anupama A."/>
            <person name="Badger J."/>
            <person name="Bringaud F."/>
            <person name="Cadag E."/>
            <person name="Carlton J.M."/>
            <person name="Cerqueira G.C."/>
            <person name="Creasy T."/>
            <person name="Delcher A.L."/>
            <person name="Djikeng A."/>
            <person name="Embley T.M."/>
            <person name="Hauser C."/>
            <person name="Ivens A.C."/>
            <person name="Kummerfeld S.K."/>
            <person name="Pereira-Leal J.B."/>
            <person name="Nilsson D."/>
            <person name="Peterson J."/>
            <person name="Salzberg S.L."/>
            <person name="Shallom J."/>
            <person name="Silva J.C."/>
            <person name="Sundaram J."/>
            <person name="Westenberger S."/>
            <person name="White O."/>
            <person name="Melville S.E."/>
            <person name="Donelson J.E."/>
            <person name="Andersson B."/>
            <person name="Stuart K.D."/>
            <person name="Hall N."/>
        </authorList>
    </citation>
    <scope>NUCLEOTIDE SEQUENCE [LARGE SCALE GENOMIC DNA]</scope>
    <source>
        <strain evidence="2 3">927/4 GUTat10.1</strain>
    </source>
</reference>
<dbReference type="AlphaFoldDB" id="Q38FQ1"/>
<protein>
    <submittedName>
        <fullName evidence="2">Uncharacterized protein</fullName>
    </submittedName>
</protein>
<proteinExistence type="predicted"/>
<keyword evidence="1" id="KW-1133">Transmembrane helix</keyword>
<evidence type="ECO:0000313" key="2">
    <source>
        <dbReference type="EMBL" id="EAN76369.1"/>
    </source>
</evidence>
<keyword evidence="1" id="KW-0472">Membrane</keyword>
<keyword evidence="3" id="KW-1185">Reference proteome</keyword>
<dbReference type="GeneID" id="3660346"/>